<feature type="chain" id="PRO_5003638679" evidence="1">
    <location>
        <begin position="19"/>
        <end position="253"/>
    </location>
</feature>
<dbReference type="PANTHER" id="PTHR38834">
    <property type="entry name" value="PERIPLASMIC SUBSTRATE BINDING PROTEIN FAMILY 3"/>
    <property type="match status" value="1"/>
</dbReference>
<dbReference type="Proteomes" id="UP000004374">
    <property type="component" value="Unassembled WGS sequence"/>
</dbReference>
<reference evidence="3 4" key="1">
    <citation type="journal article" date="2012" name="J. Bacteriol.">
        <title>Genome Sequence of the Protease-Producing Bacterium Rheinheimera nanhaiensis E407-8T, Isolated from Deep-Sea Sediment of the South China Sea.</title>
        <authorList>
            <person name="Zhang X.-Y."/>
            <person name="Zhang Y.-J."/>
            <person name="Qin Q.-L."/>
            <person name="Xie B.-B."/>
            <person name="Chen X.-L."/>
            <person name="Zhou B.-C."/>
            <person name="Zhang Y.-Z."/>
        </authorList>
    </citation>
    <scope>NUCLEOTIDE SEQUENCE [LARGE SCALE GENOMIC DNA]</scope>
    <source>
        <strain evidence="3 4">E407-8</strain>
    </source>
</reference>
<dbReference type="Gene3D" id="3.40.190.10">
    <property type="entry name" value="Periplasmic binding protein-like II"/>
    <property type="match status" value="2"/>
</dbReference>
<protein>
    <submittedName>
        <fullName evidence="3">ABC-type amino acid transport/signal transduction systems, periplasmic component/domain</fullName>
    </submittedName>
</protein>
<keyword evidence="1" id="KW-0732">Signal</keyword>
<dbReference type="AlphaFoldDB" id="I1DWR7"/>
<gene>
    <name evidence="3" type="ORF">RNAN_1468</name>
</gene>
<evidence type="ECO:0000313" key="3">
    <source>
        <dbReference type="EMBL" id="GAB58495.1"/>
    </source>
</evidence>
<comment type="caution">
    <text evidence="3">The sequence shown here is derived from an EMBL/GenBank/DDBJ whole genome shotgun (WGS) entry which is preliminary data.</text>
</comment>
<dbReference type="PROSITE" id="PS50042">
    <property type="entry name" value="CNMP_BINDING_3"/>
    <property type="match status" value="1"/>
</dbReference>
<dbReference type="STRING" id="562729.RNAN_1468"/>
<evidence type="ECO:0000256" key="1">
    <source>
        <dbReference type="SAM" id="SignalP"/>
    </source>
</evidence>
<dbReference type="Pfam" id="PF00497">
    <property type="entry name" value="SBP_bac_3"/>
    <property type="match status" value="1"/>
</dbReference>
<dbReference type="InterPro" id="IPR001638">
    <property type="entry name" value="Solute-binding_3/MltF_N"/>
</dbReference>
<evidence type="ECO:0000259" key="2">
    <source>
        <dbReference type="PROSITE" id="PS50042"/>
    </source>
</evidence>
<keyword evidence="4" id="KW-1185">Reference proteome</keyword>
<dbReference type="RefSeq" id="WP_008220215.1">
    <property type="nucleotide sequence ID" value="NZ_BAFK01000006.1"/>
</dbReference>
<proteinExistence type="predicted"/>
<name>I1DWR7_9GAMM</name>
<organism evidence="3 4">
    <name type="scientific">Rheinheimera nanhaiensis E407-8</name>
    <dbReference type="NCBI Taxonomy" id="562729"/>
    <lineage>
        <taxon>Bacteria</taxon>
        <taxon>Pseudomonadati</taxon>
        <taxon>Pseudomonadota</taxon>
        <taxon>Gammaproteobacteria</taxon>
        <taxon>Chromatiales</taxon>
        <taxon>Chromatiaceae</taxon>
        <taxon>Rheinheimera</taxon>
    </lineage>
</organism>
<dbReference type="OrthoDB" id="8587856at2"/>
<feature type="domain" description="Cyclic nucleotide-binding" evidence="2">
    <location>
        <begin position="138"/>
        <end position="188"/>
    </location>
</feature>
<evidence type="ECO:0000313" key="4">
    <source>
        <dbReference type="Proteomes" id="UP000004374"/>
    </source>
</evidence>
<dbReference type="EMBL" id="BAFK01000006">
    <property type="protein sequence ID" value="GAB58495.1"/>
    <property type="molecule type" value="Genomic_DNA"/>
</dbReference>
<dbReference type="PANTHER" id="PTHR38834:SF3">
    <property type="entry name" value="SOLUTE-BINDING PROTEIN FAMILY 3_N-TERMINAL DOMAIN-CONTAINING PROTEIN"/>
    <property type="match status" value="1"/>
</dbReference>
<sequence length="253" mass="28208">MRNFCCLFWLLCCLPIPAQPQLRVVTELSPPHQTWQDGKVAGLSTELVLAILAEAGLTAEIEMFPWARSLHLARSQPNTLIYNLARTPERENSFHWIGTVAAYQLGFVALSHRQDIRITQLDDARPYSIAVQRDDISADFLRQQGFTPGQQLVLAADVGESWHLLLNGKVDLVIDDPIALVDMAAAVGLPDSAVRFVYAIPQLSQQTWLAANIQTPDALIQRLQQAHAKVATTEQYHNIMTSQYRQQAKAATD</sequence>
<feature type="signal peptide" evidence="1">
    <location>
        <begin position="1"/>
        <end position="18"/>
    </location>
</feature>
<dbReference type="SUPFAM" id="SSF53850">
    <property type="entry name" value="Periplasmic binding protein-like II"/>
    <property type="match status" value="1"/>
</dbReference>
<dbReference type="InterPro" id="IPR000595">
    <property type="entry name" value="cNMP-bd_dom"/>
</dbReference>
<accession>I1DWR7</accession>